<evidence type="ECO:0000256" key="1">
    <source>
        <dbReference type="SAM" id="MobiDB-lite"/>
    </source>
</evidence>
<name>A0A0C9UXV7_SPHS4</name>
<feature type="region of interest" description="Disordered" evidence="1">
    <location>
        <begin position="1"/>
        <end position="68"/>
    </location>
</feature>
<feature type="compositionally biased region" description="Basic and acidic residues" evidence="1">
    <location>
        <begin position="15"/>
        <end position="29"/>
    </location>
</feature>
<evidence type="ECO:0000313" key="3">
    <source>
        <dbReference type="Proteomes" id="UP000054279"/>
    </source>
</evidence>
<accession>A0A0C9UXV7</accession>
<dbReference type="Proteomes" id="UP000054279">
    <property type="component" value="Unassembled WGS sequence"/>
</dbReference>
<gene>
    <name evidence="2" type="ORF">M422DRAFT_53837</name>
</gene>
<dbReference type="EMBL" id="KN837266">
    <property type="protein sequence ID" value="KIJ30221.1"/>
    <property type="molecule type" value="Genomic_DNA"/>
</dbReference>
<keyword evidence="3" id="KW-1185">Reference proteome</keyword>
<dbReference type="HOGENOM" id="CLU_1235723_0_0_1"/>
<evidence type="ECO:0000313" key="2">
    <source>
        <dbReference type="EMBL" id="KIJ30221.1"/>
    </source>
</evidence>
<reference evidence="2 3" key="1">
    <citation type="submission" date="2014-06" db="EMBL/GenBank/DDBJ databases">
        <title>Evolutionary Origins and Diversification of the Mycorrhizal Mutualists.</title>
        <authorList>
            <consortium name="DOE Joint Genome Institute"/>
            <consortium name="Mycorrhizal Genomics Consortium"/>
            <person name="Kohler A."/>
            <person name="Kuo A."/>
            <person name="Nagy L.G."/>
            <person name="Floudas D."/>
            <person name="Copeland A."/>
            <person name="Barry K.W."/>
            <person name="Cichocki N."/>
            <person name="Veneault-Fourrey C."/>
            <person name="LaButti K."/>
            <person name="Lindquist E.A."/>
            <person name="Lipzen A."/>
            <person name="Lundell T."/>
            <person name="Morin E."/>
            <person name="Murat C."/>
            <person name="Riley R."/>
            <person name="Ohm R."/>
            <person name="Sun H."/>
            <person name="Tunlid A."/>
            <person name="Henrissat B."/>
            <person name="Grigoriev I.V."/>
            <person name="Hibbett D.S."/>
            <person name="Martin F."/>
        </authorList>
    </citation>
    <scope>NUCLEOTIDE SEQUENCE [LARGE SCALE GENOMIC DNA]</scope>
    <source>
        <strain evidence="2 3">SS14</strain>
    </source>
</reference>
<organism evidence="2 3">
    <name type="scientific">Sphaerobolus stellatus (strain SS14)</name>
    <dbReference type="NCBI Taxonomy" id="990650"/>
    <lineage>
        <taxon>Eukaryota</taxon>
        <taxon>Fungi</taxon>
        <taxon>Dikarya</taxon>
        <taxon>Basidiomycota</taxon>
        <taxon>Agaricomycotina</taxon>
        <taxon>Agaricomycetes</taxon>
        <taxon>Phallomycetidae</taxon>
        <taxon>Geastrales</taxon>
        <taxon>Sphaerobolaceae</taxon>
        <taxon>Sphaerobolus</taxon>
    </lineage>
</organism>
<protein>
    <submittedName>
        <fullName evidence="2">Uncharacterized protein</fullName>
    </submittedName>
</protein>
<sequence>MAYKPASMGRRRKYNTPEEAHAAHLEQKRQYYSRNKKAEQRKSRKRYEHMIAEGRPKLRRPPPPKAVSLKPVQEVPTELSIIVTAPASFKPRLRVAPNTKMDILIAALWKRLMGTTPPRFLLHAQKSRYEAIMNMFETLSHETAMSRLLQMTAEGKVLVDTAWKAMKEAIRRDPSQRSPEVPMVVCAHREIEQIQGLTEECKSYLKMGISSLEEAHRKKWLCWQ</sequence>
<dbReference type="AlphaFoldDB" id="A0A0C9UXV7"/>
<proteinExistence type="predicted"/>